<comment type="similarity">
    <text evidence="1 4">Belongs to the peptidase C14A family.</text>
</comment>
<dbReference type="SMART" id="SM00031">
    <property type="entry name" value="DED"/>
    <property type="match status" value="4"/>
</dbReference>
<feature type="domain" description="Caspase family p20" evidence="7">
    <location>
        <begin position="811"/>
        <end position="935"/>
    </location>
</feature>
<evidence type="ECO:0000259" key="7">
    <source>
        <dbReference type="PROSITE" id="PS50208"/>
    </source>
</evidence>
<feature type="domain" description="Caspase family p10" evidence="6">
    <location>
        <begin position="967"/>
        <end position="1054"/>
    </location>
</feature>
<dbReference type="PROSITE" id="PS50168">
    <property type="entry name" value="DED"/>
    <property type="match status" value="4"/>
</dbReference>
<feature type="domain" description="DED" evidence="5">
    <location>
        <begin position="630"/>
        <end position="705"/>
    </location>
</feature>
<name>A0ABM3Z4C1_PANGU</name>
<dbReference type="InterPro" id="IPR033139">
    <property type="entry name" value="Caspase_cys_AS"/>
</dbReference>
<sequence length="1071" mass="122410">MTFCSVPASLLYQLEQELDTDEKETMVFLCSDLVPDVSMPDVLQLLTALNKKEMLTTINLSELLYRLKRFDLLKKLLGTGRAAVEASLANHPQMLSKYRVLMTEINEDLDKEDLRSLSFLLKSHLGTSYKEKSFLAIITDLEKLDLISPMHLDLIENCFLTIHRRDLAKKIQKYKLEAHFPTMNANTLQMSLPKLSLADPPEPVKRERVMNGACAVQAEQIHISIPETQVQGCNKYRMQSKPLGVCLIIDCIGNDAGLLTKTFKSLHFEVHCRLFLNMDAMMRDLYEAARLRAHKDADCFVCVLVSRGNHQHIFCTDHIVPGFQLERLKDFFTGEKCPDLLGKPKLFFIQSYVEPQNWQGNASLTEADGDLCTIPQVADIFWSHCTLDASVLERSPCSSSYYLSTLAGLLMDPQKRKLPLLDIFVELNNRVYEWNRINSTEQYLLVLKHTLRKKLFLIDKRGGRGLRFFGSRCWRPSFFSLDCPPPPPNSGQVKAEQVAKLLHELLKSFVRPAEKAQRFYLLRKLFLMADNDNVVFHQQLLSIDENLGKDDVEDMKFLCSDFITLKKLETVKSAQDIFLFLINEDLINKDDTFLIAELLYIIGNNFLLPKLGYTKEIVQEELLKRRKVSRYRQLLYEITQDLTMDNVKNAAFLLKNYLPKKQPIMSALELLTSLEKKDLLMESNLSILEYICGKTAPHLLKKIEMYKQAKVPHQGIKETDPSSVCAFNKPTFGNISFQDPVLPKNHEHLYDEQFGSLQEHIGNVCSLAANLDVKAEPVFDSLRQGLQRTVRENDTNAEAVVLSQYKMDGQCRGYCLIINNVNFEGDLKKRNGSEKDAMELKRVFTWLGFKVKKYDDKTSTEIEKLLEFWQSSKDWKDSDCLVCCILSHGKSGKIFGTDECLIPIRTITSYFKANRCPLLAQKPKLFFIQACQGEKTQQPAFLQEDTGHAASFEPDAQSSGFVSSQQLTSSIPDEADFLLGMATVDGYLSFRHVLEGTWYIQALCSKLQLLVPRGEDLLSILTEVNEEVSKRADPQRERKQMPQPAYTLRKKLIFPVPNKPFVPSEQSSDMQ</sequence>
<dbReference type="CDD" id="cd08340">
    <property type="entry name" value="DED_c-FLIP_r2"/>
    <property type="match status" value="1"/>
</dbReference>
<dbReference type="Pfam" id="PF00656">
    <property type="entry name" value="Peptidase_C14"/>
    <property type="match status" value="2"/>
</dbReference>
<reference evidence="9" key="1">
    <citation type="submission" date="2025-08" db="UniProtKB">
        <authorList>
            <consortium name="RefSeq"/>
        </authorList>
    </citation>
    <scope>IDENTIFICATION</scope>
    <source>
        <tissue evidence="9">Blood</tissue>
    </source>
</reference>
<dbReference type="PANTHER" id="PTHR48169:SF3">
    <property type="entry name" value="CASP8 AND FADD LIKE APOPTOSIS REGULATOR"/>
    <property type="match status" value="1"/>
</dbReference>
<keyword evidence="2" id="KW-0053">Apoptosis</keyword>
<evidence type="ECO:0000259" key="6">
    <source>
        <dbReference type="PROSITE" id="PS50207"/>
    </source>
</evidence>
<evidence type="ECO:0000259" key="5">
    <source>
        <dbReference type="PROSITE" id="PS50168"/>
    </source>
</evidence>
<keyword evidence="3" id="KW-0677">Repeat</keyword>
<evidence type="ECO:0000256" key="2">
    <source>
        <dbReference type="ARBA" id="ARBA00022703"/>
    </source>
</evidence>
<dbReference type="InterPro" id="IPR015917">
    <property type="entry name" value="Pept_C14A"/>
</dbReference>
<dbReference type="InterPro" id="IPR029030">
    <property type="entry name" value="Caspase-like_dom_sf"/>
</dbReference>
<dbReference type="CDD" id="cd00032">
    <property type="entry name" value="CASc"/>
    <property type="match status" value="1"/>
</dbReference>
<keyword evidence="8" id="KW-1185">Reference proteome</keyword>
<evidence type="ECO:0000313" key="9">
    <source>
        <dbReference type="RefSeq" id="XP_060543222.1"/>
    </source>
</evidence>
<dbReference type="Gene3D" id="1.10.533.10">
    <property type="entry name" value="Death Domain, Fas"/>
    <property type="match status" value="4"/>
</dbReference>
<dbReference type="CDD" id="cd08337">
    <property type="entry name" value="DED_c-FLIP_r1"/>
    <property type="match status" value="1"/>
</dbReference>
<dbReference type="SUPFAM" id="SSF47986">
    <property type="entry name" value="DEATH domain"/>
    <property type="match status" value="4"/>
</dbReference>
<dbReference type="InterPro" id="IPR011029">
    <property type="entry name" value="DEATH-like_dom_sf"/>
</dbReference>
<dbReference type="RefSeq" id="XP_060543222.1">
    <property type="nucleotide sequence ID" value="XM_060687239.1"/>
</dbReference>
<dbReference type="Pfam" id="PF01335">
    <property type="entry name" value="DED"/>
    <property type="match status" value="4"/>
</dbReference>
<dbReference type="InterPro" id="IPR001875">
    <property type="entry name" value="DED_dom"/>
</dbReference>
<evidence type="ECO:0000313" key="8">
    <source>
        <dbReference type="Proteomes" id="UP001652622"/>
    </source>
</evidence>
<dbReference type="Gene3D" id="3.40.50.1460">
    <property type="match status" value="2"/>
</dbReference>
<evidence type="ECO:0000256" key="1">
    <source>
        <dbReference type="ARBA" id="ARBA00010134"/>
    </source>
</evidence>
<dbReference type="PANTHER" id="PTHR48169">
    <property type="entry name" value="DED DOMAIN-CONTAINING PROTEIN"/>
    <property type="match status" value="1"/>
</dbReference>
<dbReference type="SUPFAM" id="SSF52129">
    <property type="entry name" value="Caspase-like"/>
    <property type="match status" value="2"/>
</dbReference>
<organism evidence="8 9">
    <name type="scientific">Pantherophis guttatus</name>
    <name type="common">Corn snake</name>
    <name type="synonym">Elaphe guttata</name>
    <dbReference type="NCBI Taxonomy" id="94885"/>
    <lineage>
        <taxon>Eukaryota</taxon>
        <taxon>Metazoa</taxon>
        <taxon>Chordata</taxon>
        <taxon>Craniata</taxon>
        <taxon>Vertebrata</taxon>
        <taxon>Euteleostomi</taxon>
        <taxon>Lepidosauria</taxon>
        <taxon>Squamata</taxon>
        <taxon>Bifurcata</taxon>
        <taxon>Unidentata</taxon>
        <taxon>Episquamata</taxon>
        <taxon>Toxicofera</taxon>
        <taxon>Serpentes</taxon>
        <taxon>Colubroidea</taxon>
        <taxon>Colubridae</taxon>
        <taxon>Colubrinae</taxon>
        <taxon>Pantherophis</taxon>
    </lineage>
</organism>
<feature type="domain" description="Caspase family p20" evidence="7">
    <location>
        <begin position="255"/>
        <end position="351"/>
    </location>
</feature>
<dbReference type="SMART" id="SM00115">
    <property type="entry name" value="CASc"/>
    <property type="match status" value="2"/>
</dbReference>
<dbReference type="InterPro" id="IPR002138">
    <property type="entry name" value="Pept_C14_p10"/>
</dbReference>
<dbReference type="PROSITE" id="PS50207">
    <property type="entry name" value="CASPASE_P10"/>
    <property type="match status" value="1"/>
</dbReference>
<proteinExistence type="inferred from homology"/>
<accession>A0ABM3Z4C1</accession>
<dbReference type="PROSITE" id="PS01122">
    <property type="entry name" value="CASPASE_CYS"/>
    <property type="match status" value="1"/>
</dbReference>
<dbReference type="Proteomes" id="UP001652622">
    <property type="component" value="Unplaced"/>
</dbReference>
<feature type="domain" description="DED" evidence="5">
    <location>
        <begin position="97"/>
        <end position="173"/>
    </location>
</feature>
<evidence type="ECO:0000256" key="3">
    <source>
        <dbReference type="ARBA" id="ARBA00022737"/>
    </source>
</evidence>
<dbReference type="PROSITE" id="PS50208">
    <property type="entry name" value="CASPASE_P20"/>
    <property type="match status" value="2"/>
</dbReference>
<evidence type="ECO:0000256" key="4">
    <source>
        <dbReference type="RuleBase" id="RU003971"/>
    </source>
</evidence>
<feature type="domain" description="DED" evidence="5">
    <location>
        <begin position="6"/>
        <end position="78"/>
    </location>
</feature>
<dbReference type="InterPro" id="IPR011600">
    <property type="entry name" value="Pept_C14_caspase"/>
</dbReference>
<gene>
    <name evidence="9" type="primary">LOC117673283</name>
</gene>
<dbReference type="GeneID" id="117673283"/>
<dbReference type="PRINTS" id="PR00376">
    <property type="entry name" value="IL1BCENZYME"/>
</dbReference>
<dbReference type="InterPro" id="IPR001309">
    <property type="entry name" value="Pept_C14_p20"/>
</dbReference>
<feature type="domain" description="DED" evidence="5">
    <location>
        <begin position="535"/>
        <end position="613"/>
    </location>
</feature>
<protein>
    <submittedName>
        <fullName evidence="9">Uncharacterized protein LOC117673283</fullName>
    </submittedName>
</protein>